<sequence>MGSTWLAASALGTGINIESKLLLLRYAFEQLGVARVDFMTDARNERSRRALEGLGARCEGVLRSWSRSWAPGEDGLLRDSSMYSVIAPEWPSCEHHLLKRLGLGLS</sequence>
<evidence type="ECO:0000313" key="3">
    <source>
        <dbReference type="Proteomes" id="UP001603978"/>
    </source>
</evidence>
<dbReference type="EC" id="2.3.-.-" evidence="2"/>
<gene>
    <name evidence="2" type="ORF">ACFLIM_35525</name>
</gene>
<dbReference type="PANTHER" id="PTHR43610">
    <property type="entry name" value="BLL6696 PROTEIN"/>
    <property type="match status" value="1"/>
</dbReference>
<organism evidence="2 3">
    <name type="scientific">Nonomuraea marmarensis</name>
    <dbReference type="NCBI Taxonomy" id="3351344"/>
    <lineage>
        <taxon>Bacteria</taxon>
        <taxon>Bacillati</taxon>
        <taxon>Actinomycetota</taxon>
        <taxon>Actinomycetes</taxon>
        <taxon>Streptosporangiales</taxon>
        <taxon>Streptosporangiaceae</taxon>
        <taxon>Nonomuraea</taxon>
    </lineage>
</organism>
<protein>
    <submittedName>
        <fullName evidence="2">GNAT family N-acetyltransferase</fullName>
        <ecNumber evidence="2">2.3.-.-</ecNumber>
    </submittedName>
</protein>
<dbReference type="Proteomes" id="UP001603978">
    <property type="component" value="Unassembled WGS sequence"/>
</dbReference>
<dbReference type="EMBL" id="JBICRM010000028">
    <property type="protein sequence ID" value="MFG1708524.1"/>
    <property type="molecule type" value="Genomic_DNA"/>
</dbReference>
<dbReference type="PANTHER" id="PTHR43610:SF1">
    <property type="entry name" value="N-ACETYLTRANSFERASE DOMAIN-CONTAINING PROTEIN"/>
    <property type="match status" value="1"/>
</dbReference>
<feature type="domain" description="N-acetyltransferase" evidence="1">
    <location>
        <begin position="5"/>
        <end position="57"/>
    </location>
</feature>
<dbReference type="Pfam" id="PF13302">
    <property type="entry name" value="Acetyltransf_3"/>
    <property type="match status" value="1"/>
</dbReference>
<name>A0ABW7AN59_9ACTN</name>
<dbReference type="InterPro" id="IPR000182">
    <property type="entry name" value="GNAT_dom"/>
</dbReference>
<dbReference type="Gene3D" id="3.40.630.30">
    <property type="match status" value="1"/>
</dbReference>
<dbReference type="InterPro" id="IPR016181">
    <property type="entry name" value="Acyl_CoA_acyltransferase"/>
</dbReference>
<dbReference type="SUPFAM" id="SSF55729">
    <property type="entry name" value="Acyl-CoA N-acyltransferases (Nat)"/>
    <property type="match status" value="1"/>
</dbReference>
<keyword evidence="3" id="KW-1185">Reference proteome</keyword>
<keyword evidence="2" id="KW-0012">Acyltransferase</keyword>
<keyword evidence="2" id="KW-0808">Transferase</keyword>
<accession>A0ABW7AN59</accession>
<dbReference type="GO" id="GO:0016746">
    <property type="term" value="F:acyltransferase activity"/>
    <property type="evidence" value="ECO:0007669"/>
    <property type="project" value="UniProtKB-KW"/>
</dbReference>
<evidence type="ECO:0000259" key="1">
    <source>
        <dbReference type="Pfam" id="PF13302"/>
    </source>
</evidence>
<reference evidence="2 3" key="1">
    <citation type="submission" date="2024-10" db="EMBL/GenBank/DDBJ databases">
        <authorList>
            <person name="Topkara A.R."/>
            <person name="Saygin H."/>
        </authorList>
    </citation>
    <scope>NUCLEOTIDE SEQUENCE [LARGE SCALE GENOMIC DNA]</scope>
    <source>
        <strain evidence="2 3">M3C6</strain>
    </source>
</reference>
<proteinExistence type="predicted"/>
<dbReference type="RefSeq" id="WP_393172777.1">
    <property type="nucleotide sequence ID" value="NZ_JBICRM010000028.1"/>
</dbReference>
<comment type="caution">
    <text evidence="2">The sequence shown here is derived from an EMBL/GenBank/DDBJ whole genome shotgun (WGS) entry which is preliminary data.</text>
</comment>
<evidence type="ECO:0000313" key="2">
    <source>
        <dbReference type="EMBL" id="MFG1708524.1"/>
    </source>
</evidence>